<dbReference type="InterPro" id="IPR013324">
    <property type="entry name" value="RNA_pol_sigma_r3/r4-like"/>
</dbReference>
<keyword evidence="5" id="KW-0804">Transcription</keyword>
<dbReference type="Proteomes" id="UP000316852">
    <property type="component" value="Unassembled WGS sequence"/>
</dbReference>
<evidence type="ECO:0000313" key="10">
    <source>
        <dbReference type="Proteomes" id="UP000316852"/>
    </source>
</evidence>
<sequence>MEASVEGRGLVQGYGKAPAGLRARRRGGVRALPESLPSFHDRFVDLFDAHFQRLYRFMNRLSGEPELAADLVQEAFVKLYRRGSLPDAPEAWLISVAMNLFRNEKSTRSRRLKLLTPARSEGALSDPPPSPEEAVQGEDSRRSVRITLDRMPERERRMLLLRAEGYRYRDIAAALELNEASVGVLLARARRAFRKIYEDSFGAP</sequence>
<organism evidence="9 10">
    <name type="scientific">Eiseniibacteriota bacterium</name>
    <dbReference type="NCBI Taxonomy" id="2212470"/>
    <lineage>
        <taxon>Bacteria</taxon>
        <taxon>Candidatus Eiseniibacteriota</taxon>
    </lineage>
</organism>
<comment type="caution">
    <text evidence="9">The sequence shown here is derived from an EMBL/GenBank/DDBJ whole genome shotgun (WGS) entry which is preliminary data.</text>
</comment>
<evidence type="ECO:0000259" key="7">
    <source>
        <dbReference type="Pfam" id="PF04542"/>
    </source>
</evidence>
<dbReference type="InterPro" id="IPR013249">
    <property type="entry name" value="RNA_pol_sigma70_r4_t2"/>
</dbReference>
<evidence type="ECO:0000256" key="4">
    <source>
        <dbReference type="ARBA" id="ARBA00023125"/>
    </source>
</evidence>
<dbReference type="PANTHER" id="PTHR43133:SF8">
    <property type="entry name" value="RNA POLYMERASE SIGMA FACTOR HI_1459-RELATED"/>
    <property type="match status" value="1"/>
</dbReference>
<keyword evidence="4" id="KW-0238">DNA-binding</keyword>
<gene>
    <name evidence="9" type="ORF">E6K76_06470</name>
</gene>
<dbReference type="AlphaFoldDB" id="A0A538T5E5"/>
<dbReference type="InterPro" id="IPR014284">
    <property type="entry name" value="RNA_pol_sigma-70_dom"/>
</dbReference>
<keyword evidence="3" id="KW-0731">Sigma factor</keyword>
<evidence type="ECO:0000256" key="1">
    <source>
        <dbReference type="ARBA" id="ARBA00010641"/>
    </source>
</evidence>
<accession>A0A538T5E5</accession>
<dbReference type="CDD" id="cd06171">
    <property type="entry name" value="Sigma70_r4"/>
    <property type="match status" value="1"/>
</dbReference>
<dbReference type="SUPFAM" id="SSF88659">
    <property type="entry name" value="Sigma3 and sigma4 domains of RNA polymerase sigma factors"/>
    <property type="match status" value="1"/>
</dbReference>
<dbReference type="Pfam" id="PF04542">
    <property type="entry name" value="Sigma70_r2"/>
    <property type="match status" value="1"/>
</dbReference>
<feature type="domain" description="RNA polymerase sigma-70 region 2" evidence="7">
    <location>
        <begin position="46"/>
        <end position="110"/>
    </location>
</feature>
<dbReference type="GO" id="GO:0006352">
    <property type="term" value="P:DNA-templated transcription initiation"/>
    <property type="evidence" value="ECO:0007669"/>
    <property type="project" value="InterPro"/>
</dbReference>
<evidence type="ECO:0000256" key="6">
    <source>
        <dbReference type="SAM" id="MobiDB-lite"/>
    </source>
</evidence>
<feature type="domain" description="RNA polymerase sigma factor 70 region 4 type 2" evidence="8">
    <location>
        <begin position="147"/>
        <end position="192"/>
    </location>
</feature>
<dbReference type="InterPro" id="IPR013325">
    <property type="entry name" value="RNA_pol_sigma_r2"/>
</dbReference>
<evidence type="ECO:0000256" key="3">
    <source>
        <dbReference type="ARBA" id="ARBA00023082"/>
    </source>
</evidence>
<evidence type="ECO:0000256" key="5">
    <source>
        <dbReference type="ARBA" id="ARBA00023163"/>
    </source>
</evidence>
<dbReference type="NCBIfam" id="TIGR02937">
    <property type="entry name" value="sigma70-ECF"/>
    <property type="match status" value="1"/>
</dbReference>
<dbReference type="Pfam" id="PF08281">
    <property type="entry name" value="Sigma70_r4_2"/>
    <property type="match status" value="1"/>
</dbReference>
<dbReference type="InterPro" id="IPR039425">
    <property type="entry name" value="RNA_pol_sigma-70-like"/>
</dbReference>
<comment type="similarity">
    <text evidence="1">Belongs to the sigma-70 factor family. ECF subfamily.</text>
</comment>
<evidence type="ECO:0000313" key="9">
    <source>
        <dbReference type="EMBL" id="TMQ58863.1"/>
    </source>
</evidence>
<reference evidence="9 10" key="1">
    <citation type="journal article" date="2019" name="Nat. Microbiol.">
        <title>Mediterranean grassland soil C-N compound turnover is dependent on rainfall and depth, and is mediated by genomically divergent microorganisms.</title>
        <authorList>
            <person name="Diamond S."/>
            <person name="Andeer P.F."/>
            <person name="Li Z."/>
            <person name="Crits-Christoph A."/>
            <person name="Burstein D."/>
            <person name="Anantharaman K."/>
            <person name="Lane K.R."/>
            <person name="Thomas B.C."/>
            <person name="Pan C."/>
            <person name="Northen T.R."/>
            <person name="Banfield J.F."/>
        </authorList>
    </citation>
    <scope>NUCLEOTIDE SEQUENCE [LARGE SCALE GENOMIC DNA]</scope>
    <source>
        <strain evidence="9">WS_6</strain>
    </source>
</reference>
<name>A0A538T5E5_UNCEI</name>
<dbReference type="GO" id="GO:0003677">
    <property type="term" value="F:DNA binding"/>
    <property type="evidence" value="ECO:0007669"/>
    <property type="project" value="UniProtKB-KW"/>
</dbReference>
<keyword evidence="2" id="KW-0805">Transcription regulation</keyword>
<feature type="region of interest" description="Disordered" evidence="6">
    <location>
        <begin position="116"/>
        <end position="144"/>
    </location>
</feature>
<dbReference type="Gene3D" id="1.10.1740.10">
    <property type="match status" value="1"/>
</dbReference>
<dbReference type="Gene3D" id="1.10.10.10">
    <property type="entry name" value="Winged helix-like DNA-binding domain superfamily/Winged helix DNA-binding domain"/>
    <property type="match status" value="1"/>
</dbReference>
<protein>
    <submittedName>
        <fullName evidence="9">Sigma-70 family RNA polymerase sigma factor</fullName>
    </submittedName>
</protein>
<dbReference type="InterPro" id="IPR007627">
    <property type="entry name" value="RNA_pol_sigma70_r2"/>
</dbReference>
<evidence type="ECO:0000256" key="2">
    <source>
        <dbReference type="ARBA" id="ARBA00023015"/>
    </source>
</evidence>
<dbReference type="InterPro" id="IPR036388">
    <property type="entry name" value="WH-like_DNA-bd_sf"/>
</dbReference>
<dbReference type="EMBL" id="VBOW01000028">
    <property type="protein sequence ID" value="TMQ58863.1"/>
    <property type="molecule type" value="Genomic_DNA"/>
</dbReference>
<proteinExistence type="inferred from homology"/>
<dbReference type="PANTHER" id="PTHR43133">
    <property type="entry name" value="RNA POLYMERASE ECF-TYPE SIGMA FACTO"/>
    <property type="match status" value="1"/>
</dbReference>
<evidence type="ECO:0000259" key="8">
    <source>
        <dbReference type="Pfam" id="PF08281"/>
    </source>
</evidence>
<dbReference type="GO" id="GO:0016987">
    <property type="term" value="F:sigma factor activity"/>
    <property type="evidence" value="ECO:0007669"/>
    <property type="project" value="UniProtKB-KW"/>
</dbReference>
<dbReference type="SUPFAM" id="SSF88946">
    <property type="entry name" value="Sigma2 domain of RNA polymerase sigma factors"/>
    <property type="match status" value="1"/>
</dbReference>